<dbReference type="Gene3D" id="1.20.1600.10">
    <property type="entry name" value="Outer membrane efflux proteins (OEP)"/>
    <property type="match status" value="1"/>
</dbReference>
<name>A0A5D0MGT5_FLESI</name>
<accession>A0A5D0MGT5</accession>
<organism evidence="2 3">
    <name type="scientific">Flexistipes sinusarabici</name>
    <dbReference type="NCBI Taxonomy" id="2352"/>
    <lineage>
        <taxon>Bacteria</taxon>
        <taxon>Pseudomonadati</taxon>
        <taxon>Deferribacterota</taxon>
        <taxon>Deferribacteres</taxon>
        <taxon>Deferribacterales</taxon>
        <taxon>Flexistipitaceae</taxon>
        <taxon>Flexistipes</taxon>
    </lineage>
</organism>
<dbReference type="PROSITE" id="PS51257">
    <property type="entry name" value="PROKAR_LIPOPROTEIN"/>
    <property type="match status" value="1"/>
</dbReference>
<proteinExistence type="predicted"/>
<reference evidence="2 3" key="1">
    <citation type="submission" date="2019-08" db="EMBL/GenBank/DDBJ databases">
        <title>Genomic characterization of a novel candidate phylum (ARYD3) from a high temperature, high salinity tertiary oil reservoir in north central Oklahoma, USA.</title>
        <authorList>
            <person name="Youssef N.H."/>
            <person name="Yadav A."/>
            <person name="Elshahed M.S."/>
        </authorList>
    </citation>
    <scope>NUCLEOTIDE SEQUENCE [LARGE SCALE GENOMIC DNA]</scope>
    <source>
        <strain evidence="2">ARYD1</strain>
    </source>
</reference>
<evidence type="ECO:0000313" key="2">
    <source>
        <dbReference type="EMBL" id="TYB32924.1"/>
    </source>
</evidence>
<dbReference type="AlphaFoldDB" id="A0A5D0MGT5"/>
<feature type="signal peptide" evidence="1">
    <location>
        <begin position="1"/>
        <end position="22"/>
    </location>
</feature>
<dbReference type="Proteomes" id="UP000323337">
    <property type="component" value="Unassembled WGS sequence"/>
</dbReference>
<dbReference type="SUPFAM" id="SSF56954">
    <property type="entry name" value="Outer membrane efflux proteins (OEP)"/>
    <property type="match status" value="1"/>
</dbReference>
<keyword evidence="1" id="KW-0732">Signal</keyword>
<protein>
    <submittedName>
        <fullName evidence="2">TolC family protein</fullName>
    </submittedName>
</protein>
<comment type="caution">
    <text evidence="2">The sequence shown here is derived from an EMBL/GenBank/DDBJ whole genome shotgun (WGS) entry which is preliminary data.</text>
</comment>
<evidence type="ECO:0000256" key="1">
    <source>
        <dbReference type="SAM" id="SignalP"/>
    </source>
</evidence>
<dbReference type="EMBL" id="VSIV01000234">
    <property type="protein sequence ID" value="TYB32924.1"/>
    <property type="molecule type" value="Genomic_DNA"/>
</dbReference>
<evidence type="ECO:0000313" key="3">
    <source>
        <dbReference type="Proteomes" id="UP000323337"/>
    </source>
</evidence>
<feature type="non-terminal residue" evidence="2">
    <location>
        <position position="109"/>
    </location>
</feature>
<sequence length="109" mass="12325">MKFITRLFIPALFLIAGGCATVGPNYEKVQPEVEGNWIAQKEKGLETTRPDREVLAEWWKVLDDPVLTALEEKAVKGNLDLQTSLSRLRQARIRRGISKSDRYPTLNAS</sequence>
<feature type="chain" id="PRO_5022867721" evidence="1">
    <location>
        <begin position="23"/>
        <end position="109"/>
    </location>
</feature>
<gene>
    <name evidence="2" type="ORF">FXF49_08990</name>
</gene>